<dbReference type="GO" id="GO:0005634">
    <property type="term" value="C:nucleus"/>
    <property type="evidence" value="ECO:0007669"/>
    <property type="project" value="UniProtKB-SubCell"/>
</dbReference>
<feature type="region of interest" description="Disordered" evidence="8">
    <location>
        <begin position="448"/>
        <end position="501"/>
    </location>
</feature>
<evidence type="ECO:0000313" key="11">
    <source>
        <dbReference type="EMBL" id="KAI3435575.1"/>
    </source>
</evidence>
<keyword evidence="7" id="KW-0175">Coiled coil</keyword>
<dbReference type="Pfam" id="PF06886">
    <property type="entry name" value="TPX2"/>
    <property type="match status" value="1"/>
</dbReference>
<feature type="compositionally biased region" description="Basic and acidic residues" evidence="8">
    <location>
        <begin position="17"/>
        <end position="29"/>
    </location>
</feature>
<dbReference type="GO" id="GO:0005819">
    <property type="term" value="C:spindle"/>
    <property type="evidence" value="ECO:0007669"/>
    <property type="project" value="UniProtKB-SubCell"/>
</dbReference>
<evidence type="ECO:0000259" key="9">
    <source>
        <dbReference type="Pfam" id="PF06886"/>
    </source>
</evidence>
<evidence type="ECO:0000256" key="8">
    <source>
        <dbReference type="SAM" id="MobiDB-lite"/>
    </source>
</evidence>
<evidence type="ECO:0008006" key="13">
    <source>
        <dbReference type="Google" id="ProtNLM"/>
    </source>
</evidence>
<keyword evidence="6" id="KW-0539">Nucleus</keyword>
<dbReference type="PANTHER" id="PTHR14326">
    <property type="entry name" value="TARGETING PROTEIN FOR XKLP2"/>
    <property type="match status" value="1"/>
</dbReference>
<evidence type="ECO:0000256" key="6">
    <source>
        <dbReference type="ARBA" id="ARBA00023242"/>
    </source>
</evidence>
<feature type="region of interest" description="Disordered" evidence="8">
    <location>
        <begin position="363"/>
        <end position="429"/>
    </location>
</feature>
<dbReference type="PANTHER" id="PTHR14326:SF44">
    <property type="entry name" value="TARGETING PROTEIN FOR XKLP2"/>
    <property type="match status" value="1"/>
</dbReference>
<dbReference type="GO" id="GO:0060236">
    <property type="term" value="P:regulation of mitotic spindle organization"/>
    <property type="evidence" value="ECO:0007669"/>
    <property type="project" value="InterPro"/>
</dbReference>
<accession>A0A9D4TVB9</accession>
<name>A0A9D4TVB9_CHLVU</name>
<keyword evidence="4" id="KW-0963">Cytoplasm</keyword>
<feature type="domain" description="TPX2 central" evidence="10">
    <location>
        <begin position="315"/>
        <end position="397"/>
    </location>
</feature>
<evidence type="ECO:0000256" key="4">
    <source>
        <dbReference type="ARBA" id="ARBA00022490"/>
    </source>
</evidence>
<feature type="compositionally biased region" description="Low complexity" evidence="8">
    <location>
        <begin position="1"/>
        <end position="11"/>
    </location>
</feature>
<evidence type="ECO:0000313" key="12">
    <source>
        <dbReference type="Proteomes" id="UP001055712"/>
    </source>
</evidence>
<evidence type="ECO:0000256" key="2">
    <source>
        <dbReference type="ARBA" id="ARBA00004186"/>
    </source>
</evidence>
<evidence type="ECO:0000259" key="10">
    <source>
        <dbReference type="Pfam" id="PF12214"/>
    </source>
</evidence>
<comment type="subcellular location">
    <subcellularLocation>
        <location evidence="2">Cytoplasm</location>
        <location evidence="2">Cytoskeleton</location>
        <location evidence="2">Spindle</location>
    </subcellularLocation>
    <subcellularLocation>
        <location evidence="1">Nucleus</location>
    </subcellularLocation>
</comment>
<reference evidence="11" key="1">
    <citation type="journal article" date="2019" name="Plant J.">
        <title>Chlorella vulgaris genome assembly and annotation reveals the molecular basis for metabolic acclimation to high light conditions.</title>
        <authorList>
            <person name="Cecchin M."/>
            <person name="Marcolungo L."/>
            <person name="Rossato M."/>
            <person name="Girolomoni L."/>
            <person name="Cosentino E."/>
            <person name="Cuine S."/>
            <person name="Li-Beisson Y."/>
            <person name="Delledonne M."/>
            <person name="Ballottari M."/>
        </authorList>
    </citation>
    <scope>NUCLEOTIDE SEQUENCE</scope>
    <source>
        <strain evidence="11">211/11P</strain>
    </source>
</reference>
<sequence>MAAVAAPAPGASEPEVDERFEYDAPRFYDFDEGSPAGAPAADGWFDTDGPKALTSPTTQQPAEPKPAQGAATIVDNENAQQNAPVAGKGGKGKGSEWRRALGSITNTTKGGQQQGAAPQVADKHTKRKTATNPASCPAEEPEAPQAVPGSSQARPAAAAQQLQQRCDDVAAADPAQTSRPQLPSRPRSAASQLKTSEEFDLERAEGEAEAAAALGRRNAEGVRRVLQPPPPAVAHSSRPLTQPVALELHTFKRRRMHSMSTRSMASPGGSTAEQAAPEGRVAGKTRLAFGRSSDGRAAEPAPKHHPQQGHGGMASLTVPMSPQFATKRRVRPARFKPREEVEAEEMAAMPKFKARPVNKRMLQSGSGQLGVPHMDTKPPTVPEPFALKTDRRAAEHAPPPGKPDFVFTADGEGGRLTRSRATRKKAVWTGQLTQPAPFALATDVRGAIKRPPAAEPQQEAQDVRPLKRPRKAPPGPFQLATDQRGAAEQERIRGMRRQQEEQVLREAEFKAMPLNKAALAGPAKLPPSAPHELTVPRDVVLHSEARAAQRRQFDQAVSAQAAELEAERQRLQALQQQQQEAELRQLRMQLGHKALPLPDRL</sequence>
<proteinExistence type="inferred from homology"/>
<protein>
    <recommendedName>
        <fullName evidence="13">TPX2 central domain-containing protein</fullName>
    </recommendedName>
</protein>
<dbReference type="Proteomes" id="UP001055712">
    <property type="component" value="Unassembled WGS sequence"/>
</dbReference>
<feature type="compositionally biased region" description="Basic residues" evidence="8">
    <location>
        <begin position="417"/>
        <end position="426"/>
    </location>
</feature>
<evidence type="ECO:0000256" key="5">
    <source>
        <dbReference type="ARBA" id="ARBA00023212"/>
    </source>
</evidence>
<evidence type="ECO:0000256" key="7">
    <source>
        <dbReference type="SAM" id="Coils"/>
    </source>
</evidence>
<dbReference type="InterPro" id="IPR027329">
    <property type="entry name" value="TPX2_C"/>
</dbReference>
<dbReference type="InterPro" id="IPR027330">
    <property type="entry name" value="TPX2_central_dom"/>
</dbReference>
<feature type="compositionally biased region" description="Basic residues" evidence="8">
    <location>
        <begin position="326"/>
        <end position="335"/>
    </location>
</feature>
<dbReference type="Pfam" id="PF12214">
    <property type="entry name" value="TPX2_importin"/>
    <property type="match status" value="1"/>
</dbReference>
<dbReference type="InterPro" id="IPR009675">
    <property type="entry name" value="TPX2_fam"/>
</dbReference>
<feature type="domain" description="TPX2 C-terminal" evidence="9">
    <location>
        <begin position="540"/>
        <end position="598"/>
    </location>
</feature>
<comment type="caution">
    <text evidence="11">The sequence shown here is derived from an EMBL/GenBank/DDBJ whole genome shotgun (WGS) entry which is preliminary data.</text>
</comment>
<reference evidence="11" key="2">
    <citation type="submission" date="2020-11" db="EMBL/GenBank/DDBJ databases">
        <authorList>
            <person name="Cecchin M."/>
            <person name="Marcolungo L."/>
            <person name="Rossato M."/>
            <person name="Girolomoni L."/>
            <person name="Cosentino E."/>
            <person name="Cuine S."/>
            <person name="Li-Beisson Y."/>
            <person name="Delledonne M."/>
            <person name="Ballottari M."/>
        </authorList>
    </citation>
    <scope>NUCLEOTIDE SEQUENCE</scope>
    <source>
        <strain evidence="11">211/11P</strain>
        <tissue evidence="11">Whole cell</tissue>
    </source>
</reference>
<feature type="compositionally biased region" description="Basic and acidic residues" evidence="8">
    <location>
        <begin position="195"/>
        <end position="206"/>
    </location>
</feature>
<dbReference type="EMBL" id="SIDB01000002">
    <property type="protein sequence ID" value="KAI3435575.1"/>
    <property type="molecule type" value="Genomic_DNA"/>
</dbReference>
<feature type="compositionally biased region" description="Low complexity" evidence="8">
    <location>
        <begin position="133"/>
        <end position="164"/>
    </location>
</feature>
<feature type="coiled-coil region" evidence="7">
    <location>
        <begin position="554"/>
        <end position="584"/>
    </location>
</feature>
<evidence type="ECO:0000256" key="3">
    <source>
        <dbReference type="ARBA" id="ARBA00005885"/>
    </source>
</evidence>
<organism evidence="11 12">
    <name type="scientific">Chlorella vulgaris</name>
    <name type="common">Green alga</name>
    <dbReference type="NCBI Taxonomy" id="3077"/>
    <lineage>
        <taxon>Eukaryota</taxon>
        <taxon>Viridiplantae</taxon>
        <taxon>Chlorophyta</taxon>
        <taxon>core chlorophytes</taxon>
        <taxon>Trebouxiophyceae</taxon>
        <taxon>Chlorellales</taxon>
        <taxon>Chlorellaceae</taxon>
        <taxon>Chlorella clade</taxon>
        <taxon>Chlorella</taxon>
    </lineage>
</organism>
<feature type="compositionally biased region" description="Basic and acidic residues" evidence="8">
    <location>
        <begin position="485"/>
        <end position="501"/>
    </location>
</feature>
<feature type="region of interest" description="Disordered" evidence="8">
    <location>
        <begin position="1"/>
        <end position="347"/>
    </location>
</feature>
<dbReference type="OrthoDB" id="514468at2759"/>
<evidence type="ECO:0000256" key="1">
    <source>
        <dbReference type="ARBA" id="ARBA00004123"/>
    </source>
</evidence>
<comment type="similarity">
    <text evidence="3">Belongs to the TPX2 family.</text>
</comment>
<keyword evidence="5" id="KW-0206">Cytoskeleton</keyword>
<dbReference type="GO" id="GO:0005874">
    <property type="term" value="C:microtubule"/>
    <property type="evidence" value="ECO:0007669"/>
    <property type="project" value="InterPro"/>
</dbReference>
<keyword evidence="12" id="KW-1185">Reference proteome</keyword>
<dbReference type="AlphaFoldDB" id="A0A9D4TVB9"/>
<gene>
    <name evidence="11" type="ORF">D9Q98_001640</name>
</gene>